<evidence type="ECO:0000313" key="3">
    <source>
        <dbReference type="Proteomes" id="UP001152795"/>
    </source>
</evidence>
<feature type="region of interest" description="Disordered" evidence="1">
    <location>
        <begin position="137"/>
        <end position="161"/>
    </location>
</feature>
<proteinExistence type="predicted"/>
<dbReference type="AlphaFoldDB" id="A0A6S7I6Y5"/>
<protein>
    <submittedName>
        <fullName evidence="2">Uncharacterized protein</fullName>
    </submittedName>
</protein>
<feature type="compositionally biased region" description="Basic and acidic residues" evidence="1">
    <location>
        <begin position="137"/>
        <end position="151"/>
    </location>
</feature>
<feature type="region of interest" description="Disordered" evidence="1">
    <location>
        <begin position="213"/>
        <end position="311"/>
    </location>
</feature>
<accession>A0A6S7I6Y5</accession>
<feature type="compositionally biased region" description="Low complexity" evidence="1">
    <location>
        <begin position="152"/>
        <end position="161"/>
    </location>
</feature>
<reference evidence="2" key="1">
    <citation type="submission" date="2020-04" db="EMBL/GenBank/DDBJ databases">
        <authorList>
            <person name="Alioto T."/>
            <person name="Alioto T."/>
            <person name="Gomez Garrido J."/>
        </authorList>
    </citation>
    <scope>NUCLEOTIDE SEQUENCE</scope>
    <source>
        <strain evidence="2">A484AB</strain>
    </source>
</reference>
<gene>
    <name evidence="2" type="ORF">PACLA_8A009540</name>
</gene>
<evidence type="ECO:0000256" key="1">
    <source>
        <dbReference type="SAM" id="MobiDB-lite"/>
    </source>
</evidence>
<sequence>MANDNTENAEKQMNGATKRCFNCHDEHNSGAKKCRTCLVQRKTDKIDIEDERIRDMKTPNASKQFDKLKYRAKVLNFHCGWDIVVMASHRHSRGTSFVRFGTSGLGEEFIGANEHLSSSPTGKAVFNVFSSYIRENKKSDPKRPTLGKEEPPSQSMSPVVSIPSPVTPIPFATSLFPVTSISSSMSTSGPSSLSSSINSGPLSLSSSVTSQPLSLSSSVTSRPSSLSSSVTSRPSSLSSSVTSQPSPLDLRRCLLPSVTSRPSSLSSSVTSQPSPLSSSITSRPSSLSSSVTSQPSSLSSSSRPSFVLHNF</sequence>
<organism evidence="2 3">
    <name type="scientific">Paramuricea clavata</name>
    <name type="common">Red gorgonian</name>
    <name type="synonym">Violescent sea-whip</name>
    <dbReference type="NCBI Taxonomy" id="317549"/>
    <lineage>
        <taxon>Eukaryota</taxon>
        <taxon>Metazoa</taxon>
        <taxon>Cnidaria</taxon>
        <taxon>Anthozoa</taxon>
        <taxon>Octocorallia</taxon>
        <taxon>Malacalcyonacea</taxon>
        <taxon>Plexauridae</taxon>
        <taxon>Paramuricea</taxon>
    </lineage>
</organism>
<comment type="caution">
    <text evidence="2">The sequence shown here is derived from an EMBL/GenBank/DDBJ whole genome shotgun (WGS) entry which is preliminary data.</text>
</comment>
<evidence type="ECO:0000313" key="2">
    <source>
        <dbReference type="EMBL" id="CAB4011630.1"/>
    </source>
</evidence>
<keyword evidence="3" id="KW-1185">Reference proteome</keyword>
<dbReference type="Proteomes" id="UP001152795">
    <property type="component" value="Unassembled WGS sequence"/>
</dbReference>
<dbReference type="EMBL" id="CACRXK020007214">
    <property type="protein sequence ID" value="CAB4011630.1"/>
    <property type="molecule type" value="Genomic_DNA"/>
</dbReference>
<name>A0A6S7I6Y5_PARCT</name>
<feature type="compositionally biased region" description="Low complexity" evidence="1">
    <location>
        <begin position="213"/>
        <end position="305"/>
    </location>
</feature>